<dbReference type="RefSeq" id="WP_029159374.1">
    <property type="nucleotide sequence ID" value="NZ_CP009933.1"/>
</dbReference>
<feature type="binding site" evidence="8">
    <location>
        <position position="144"/>
    </location>
    <ligand>
        <name>Zn(2+)</name>
        <dbReference type="ChEBI" id="CHEBI:29105"/>
        <label>1</label>
        <note>catalytic</note>
    </ligand>
</feature>
<keyword evidence="10" id="KW-1185">Reference proteome</keyword>
<name>A0A0E3K3X8_CLOSL</name>
<reference evidence="9 10" key="1">
    <citation type="journal article" date="2015" name="J. Biotechnol.">
        <title>Complete genome sequence of a malodorant-producing acetogen, Clostridium scatologenes ATCC 25775(T).</title>
        <authorList>
            <person name="Zhu Z."/>
            <person name="Guo T."/>
            <person name="Zheng H."/>
            <person name="Song T."/>
            <person name="Ouyang P."/>
            <person name="Xie J."/>
        </authorList>
    </citation>
    <scope>NUCLEOTIDE SEQUENCE [LARGE SCALE GENOMIC DNA]</scope>
    <source>
        <strain evidence="9 10">ATCC 25775</strain>
    </source>
</reference>
<evidence type="ECO:0000256" key="3">
    <source>
        <dbReference type="ARBA" id="ARBA00022722"/>
    </source>
</evidence>
<keyword evidence="3 8" id="KW-0540">Nuclease</keyword>
<evidence type="ECO:0000313" key="9">
    <source>
        <dbReference type="EMBL" id="AKA71512.1"/>
    </source>
</evidence>
<dbReference type="NCBIfam" id="NF000801">
    <property type="entry name" value="PRK00055.1-3"/>
    <property type="match status" value="1"/>
</dbReference>
<dbReference type="CDD" id="cd07717">
    <property type="entry name" value="RNaseZ_ZiPD-like_MBL-fold"/>
    <property type="match status" value="1"/>
</dbReference>
<gene>
    <name evidence="8" type="primary">rnz</name>
    <name evidence="9" type="ORF">CSCA_4387</name>
</gene>
<protein>
    <recommendedName>
        <fullName evidence="8">Ribonuclease Z</fullName>
        <shortName evidence="8">RNase Z</shortName>
        <ecNumber evidence="8">3.1.26.11</ecNumber>
    </recommendedName>
    <alternativeName>
        <fullName evidence="8">tRNA 3 endonuclease</fullName>
    </alternativeName>
    <alternativeName>
        <fullName evidence="8">tRNase Z</fullName>
    </alternativeName>
</protein>
<evidence type="ECO:0000256" key="2">
    <source>
        <dbReference type="ARBA" id="ARBA00022694"/>
    </source>
</evidence>
<evidence type="ECO:0000256" key="5">
    <source>
        <dbReference type="ARBA" id="ARBA00022759"/>
    </source>
</evidence>
<dbReference type="PANTHER" id="PTHR46018">
    <property type="entry name" value="ZINC PHOSPHODIESTERASE ELAC PROTEIN 1"/>
    <property type="match status" value="1"/>
</dbReference>
<dbReference type="InterPro" id="IPR013471">
    <property type="entry name" value="RNase_Z/BN"/>
</dbReference>
<comment type="subunit">
    <text evidence="1 8">Homodimer.</text>
</comment>
<feature type="binding site" evidence="8">
    <location>
        <position position="61"/>
    </location>
    <ligand>
        <name>Zn(2+)</name>
        <dbReference type="ChEBI" id="CHEBI:29105"/>
        <label>1</label>
        <note>catalytic</note>
    </ligand>
</feature>
<feature type="binding site" evidence="8">
    <location>
        <position position="212"/>
    </location>
    <ligand>
        <name>Zn(2+)</name>
        <dbReference type="ChEBI" id="CHEBI:29105"/>
        <label>2</label>
        <note>catalytic</note>
    </ligand>
</feature>
<evidence type="ECO:0000256" key="8">
    <source>
        <dbReference type="HAMAP-Rule" id="MF_01818"/>
    </source>
</evidence>
<dbReference type="STRING" id="1548.CSCA_4387"/>
<sequence length="307" mass="34547">MVDICLLGCGGNVPTPNRNLTSLLISYKGEKILIDCGEGTQVSMKILGWGFKDISVICFTHYHADHVIGLPGLLLTIANSGRKEPLYIVGPEGLSTVIKGLTVVSPVLPYYVDLIELPTNDENYFEDKIIQIGNMELYAQPVYHTMPCLAYSVNVNRSKKFNVEKAKFNNVPLSLWNSLQKGECIKKDGKVYTPDMVLGEERRGLKLSYCTDTRPTKELVSFVKKSDLFVCEGMYGDDEKLSKALENRHMLFSEAALIAREAEVKELWLTHFSPSLTNPEEYILNTKDIFENTFLGEDRKISTLNFD</sequence>
<organism evidence="9 10">
    <name type="scientific">Clostridium scatologenes</name>
    <dbReference type="NCBI Taxonomy" id="1548"/>
    <lineage>
        <taxon>Bacteria</taxon>
        <taxon>Bacillati</taxon>
        <taxon>Bacillota</taxon>
        <taxon>Clostridia</taxon>
        <taxon>Eubacteriales</taxon>
        <taxon>Clostridiaceae</taxon>
        <taxon>Clostridium</taxon>
    </lineage>
</organism>
<evidence type="ECO:0000256" key="7">
    <source>
        <dbReference type="ARBA" id="ARBA00022833"/>
    </source>
</evidence>
<dbReference type="HOGENOM" id="CLU_031317_2_1_9"/>
<evidence type="ECO:0000256" key="6">
    <source>
        <dbReference type="ARBA" id="ARBA00022801"/>
    </source>
</evidence>
<dbReference type="SUPFAM" id="SSF56281">
    <property type="entry name" value="Metallo-hydrolase/oxidoreductase"/>
    <property type="match status" value="1"/>
</dbReference>
<dbReference type="InterPro" id="IPR036866">
    <property type="entry name" value="RibonucZ/Hydroxyglut_hydro"/>
</dbReference>
<evidence type="ECO:0000256" key="4">
    <source>
        <dbReference type="ARBA" id="ARBA00022723"/>
    </source>
</evidence>
<feature type="binding site" evidence="8">
    <location>
        <position position="212"/>
    </location>
    <ligand>
        <name>Zn(2+)</name>
        <dbReference type="ChEBI" id="CHEBI:29105"/>
        <label>1</label>
        <note>catalytic</note>
    </ligand>
</feature>
<keyword evidence="2 8" id="KW-0819">tRNA processing</keyword>
<comment type="similarity">
    <text evidence="8">Belongs to the RNase Z family.</text>
</comment>
<evidence type="ECO:0000313" key="10">
    <source>
        <dbReference type="Proteomes" id="UP000033115"/>
    </source>
</evidence>
<dbReference type="HAMAP" id="MF_01818">
    <property type="entry name" value="RNase_Z_BN"/>
    <property type="match status" value="1"/>
</dbReference>
<dbReference type="AlphaFoldDB" id="A0A0E3K3X8"/>
<dbReference type="Gene3D" id="3.60.15.10">
    <property type="entry name" value="Ribonuclease Z/Hydroxyacylglutathione hydrolase-like"/>
    <property type="match status" value="1"/>
</dbReference>
<comment type="catalytic activity">
    <reaction evidence="8">
        <text>Endonucleolytic cleavage of RNA, removing extra 3' nucleotides from tRNA precursor, generating 3' termini of tRNAs. A 3'-hydroxy group is left at the tRNA terminus and a 5'-phosphoryl group is left at the trailer molecule.</text>
        <dbReference type="EC" id="3.1.26.11"/>
    </reaction>
</comment>
<keyword evidence="5 8" id="KW-0255">Endonuclease</keyword>
<feature type="binding site" evidence="8">
    <location>
        <position position="66"/>
    </location>
    <ligand>
        <name>Zn(2+)</name>
        <dbReference type="ChEBI" id="CHEBI:29105"/>
        <label>2</label>
        <note>catalytic</note>
    </ligand>
</feature>
<feature type="binding site" evidence="8">
    <location>
        <position position="271"/>
    </location>
    <ligand>
        <name>Zn(2+)</name>
        <dbReference type="ChEBI" id="CHEBI:29105"/>
        <label>2</label>
        <note>catalytic</note>
    </ligand>
</feature>
<evidence type="ECO:0000256" key="1">
    <source>
        <dbReference type="ARBA" id="ARBA00011738"/>
    </source>
</evidence>
<feature type="binding site" evidence="8">
    <location>
        <position position="65"/>
    </location>
    <ligand>
        <name>Zn(2+)</name>
        <dbReference type="ChEBI" id="CHEBI:29105"/>
        <label>2</label>
        <note>catalytic</note>
    </ligand>
</feature>
<dbReference type="KEGG" id="csq:CSCA_4387"/>
<feature type="active site" description="Proton acceptor" evidence="8">
    <location>
        <position position="65"/>
    </location>
</feature>
<feature type="binding site" evidence="8">
    <location>
        <position position="63"/>
    </location>
    <ligand>
        <name>Zn(2+)</name>
        <dbReference type="ChEBI" id="CHEBI:29105"/>
        <label>1</label>
        <note>catalytic</note>
    </ligand>
</feature>
<dbReference type="Proteomes" id="UP000033115">
    <property type="component" value="Chromosome"/>
</dbReference>
<dbReference type="EMBL" id="CP009933">
    <property type="protein sequence ID" value="AKA71512.1"/>
    <property type="molecule type" value="Genomic_DNA"/>
</dbReference>
<keyword evidence="7 8" id="KW-0862">Zinc</keyword>
<dbReference type="NCBIfam" id="TIGR02651">
    <property type="entry name" value="RNase_Z"/>
    <property type="match status" value="1"/>
</dbReference>
<dbReference type="PANTHER" id="PTHR46018:SF2">
    <property type="entry name" value="ZINC PHOSPHODIESTERASE ELAC PROTEIN 1"/>
    <property type="match status" value="1"/>
</dbReference>
<proteinExistence type="inferred from homology"/>
<keyword evidence="4 8" id="KW-0479">Metal-binding</keyword>
<dbReference type="Pfam" id="PF23023">
    <property type="entry name" value="Anti-Pycsar_Apyc1"/>
    <property type="match status" value="1"/>
</dbReference>
<accession>A0A0E3K3X8</accession>
<dbReference type="GO" id="GO:0008270">
    <property type="term" value="F:zinc ion binding"/>
    <property type="evidence" value="ECO:0007669"/>
    <property type="project" value="UniProtKB-UniRule"/>
</dbReference>
<dbReference type="EC" id="3.1.26.11" evidence="8"/>
<keyword evidence="6 8" id="KW-0378">Hydrolase</keyword>
<dbReference type="GO" id="GO:0042781">
    <property type="term" value="F:3'-tRNA processing endoribonuclease activity"/>
    <property type="evidence" value="ECO:0007669"/>
    <property type="project" value="UniProtKB-UniRule"/>
</dbReference>
<comment type="function">
    <text evidence="8">Zinc phosphodiesterase, which displays some tRNA 3'-processing endonuclease activity. Probably involved in tRNA maturation, by removing a 3'-trailer from precursor tRNA.</text>
</comment>
<comment type="cofactor">
    <cofactor evidence="8">
        <name>Zn(2+)</name>
        <dbReference type="ChEBI" id="CHEBI:29105"/>
    </cofactor>
    <text evidence="8">Binds 2 Zn(2+) ions.</text>
</comment>